<feature type="domain" description="DNA primase large subunit C-terminal" evidence="12">
    <location>
        <begin position="285"/>
        <end position="457"/>
    </location>
</feature>
<dbReference type="AlphaFoldDB" id="A0A7E4V3S3"/>
<feature type="binding site" evidence="11">
    <location>
        <position position="431"/>
    </location>
    <ligand>
        <name>[4Fe-4S] cluster</name>
        <dbReference type="ChEBI" id="CHEBI:49883"/>
    </ligand>
</feature>
<keyword evidence="3 10" id="KW-0004">4Fe-4S</keyword>
<dbReference type="Gene3D" id="1.20.930.80">
    <property type="match status" value="1"/>
</dbReference>
<evidence type="ECO:0000256" key="8">
    <source>
        <dbReference type="ARBA" id="ARBA00023014"/>
    </source>
</evidence>
<dbReference type="GO" id="GO:0046872">
    <property type="term" value="F:metal ion binding"/>
    <property type="evidence" value="ECO:0007669"/>
    <property type="project" value="UniProtKB-UniRule"/>
</dbReference>
<dbReference type="GO" id="GO:0051539">
    <property type="term" value="F:4 iron, 4 sulfur cluster binding"/>
    <property type="evidence" value="ECO:0007669"/>
    <property type="project" value="UniProtKB-UniRule"/>
</dbReference>
<evidence type="ECO:0000256" key="10">
    <source>
        <dbReference type="PIRNR" id="PIRNR009449"/>
    </source>
</evidence>
<keyword evidence="9 10" id="KW-0238">DNA-binding</keyword>
<evidence type="ECO:0000256" key="3">
    <source>
        <dbReference type="ARBA" id="ARBA00022485"/>
    </source>
</evidence>
<dbReference type="GO" id="GO:0006270">
    <property type="term" value="P:DNA replication initiation"/>
    <property type="evidence" value="ECO:0007669"/>
    <property type="project" value="TreeGrafter"/>
</dbReference>
<evidence type="ECO:0000256" key="7">
    <source>
        <dbReference type="ARBA" id="ARBA00023004"/>
    </source>
</evidence>
<evidence type="ECO:0000256" key="2">
    <source>
        <dbReference type="ARBA" id="ARBA00019038"/>
    </source>
</evidence>
<dbReference type="GO" id="GO:0003677">
    <property type="term" value="F:DNA binding"/>
    <property type="evidence" value="ECO:0007669"/>
    <property type="project" value="UniProtKB-UniRule"/>
</dbReference>
<organism evidence="13 14">
    <name type="scientific">Panagrellus redivivus</name>
    <name type="common">Microworm</name>
    <dbReference type="NCBI Taxonomy" id="6233"/>
    <lineage>
        <taxon>Eukaryota</taxon>
        <taxon>Metazoa</taxon>
        <taxon>Ecdysozoa</taxon>
        <taxon>Nematoda</taxon>
        <taxon>Chromadorea</taxon>
        <taxon>Rhabditida</taxon>
        <taxon>Tylenchina</taxon>
        <taxon>Panagrolaimomorpha</taxon>
        <taxon>Panagrolaimoidea</taxon>
        <taxon>Panagrolaimidae</taxon>
        <taxon>Panagrellus</taxon>
    </lineage>
</organism>
<evidence type="ECO:0000256" key="5">
    <source>
        <dbReference type="ARBA" id="ARBA00022705"/>
    </source>
</evidence>
<keyword evidence="7 10" id="KW-0408">Iron</keyword>
<feature type="binding site" evidence="11">
    <location>
        <position position="295"/>
    </location>
    <ligand>
        <name>[4Fe-4S] cluster</name>
        <dbReference type="ChEBI" id="CHEBI:49883"/>
    </ligand>
</feature>
<reference evidence="13" key="1">
    <citation type="journal article" date="2013" name="Genetics">
        <title>The draft genome and transcriptome of Panagrellus redivivus are shaped by the harsh demands of a free-living lifestyle.</title>
        <authorList>
            <person name="Srinivasan J."/>
            <person name="Dillman A.R."/>
            <person name="Macchietto M.G."/>
            <person name="Heikkinen L."/>
            <person name="Lakso M."/>
            <person name="Fracchia K.M."/>
            <person name="Antoshechkin I."/>
            <person name="Mortazavi A."/>
            <person name="Wong G."/>
            <person name="Sternberg P.W."/>
        </authorList>
    </citation>
    <scope>NUCLEOTIDE SEQUENCE [LARGE SCALE GENOMIC DNA]</scope>
    <source>
        <strain evidence="13">MT8872</strain>
    </source>
</reference>
<evidence type="ECO:0000256" key="4">
    <source>
        <dbReference type="ARBA" id="ARBA00022515"/>
    </source>
</evidence>
<proteinExistence type="inferred from homology"/>
<evidence type="ECO:0000256" key="6">
    <source>
        <dbReference type="ARBA" id="ARBA00022723"/>
    </source>
</evidence>
<feature type="binding site" evidence="11">
    <location>
        <position position="374"/>
    </location>
    <ligand>
        <name>[4Fe-4S] cluster</name>
        <dbReference type="ChEBI" id="CHEBI:49883"/>
    </ligand>
</feature>
<comment type="cofactor">
    <cofactor evidence="10">
        <name>[4Fe-4S] cluster</name>
        <dbReference type="ChEBI" id="CHEBI:49883"/>
    </cofactor>
    <text evidence="10">Binds 1 [4Fe-4S] cluster.</text>
</comment>
<dbReference type="GO" id="GO:0005658">
    <property type="term" value="C:alpha DNA polymerase:primase complex"/>
    <property type="evidence" value="ECO:0007669"/>
    <property type="project" value="TreeGrafter"/>
</dbReference>
<dbReference type="Pfam" id="PF26466">
    <property type="entry name" value="DNA_primase_lrg_N"/>
    <property type="match status" value="1"/>
</dbReference>
<keyword evidence="13" id="KW-1185">Reference proteome</keyword>
<dbReference type="Proteomes" id="UP000492821">
    <property type="component" value="Unassembled WGS sequence"/>
</dbReference>
<evidence type="ECO:0000256" key="11">
    <source>
        <dbReference type="PIRSR" id="PIRSR009449-1"/>
    </source>
</evidence>
<evidence type="ECO:0000256" key="1">
    <source>
        <dbReference type="ARBA" id="ARBA00010564"/>
    </source>
</evidence>
<evidence type="ECO:0000259" key="12">
    <source>
        <dbReference type="Pfam" id="PF04104"/>
    </source>
</evidence>
<evidence type="ECO:0000313" key="13">
    <source>
        <dbReference type="Proteomes" id="UP000492821"/>
    </source>
</evidence>
<sequence length="500" mass="57623">MNVTPTRVVRRLGLKRDHKIEIDPLLLDQEAQNLSIYDKPPTEVISLQEFEEFGRIRLKALRKLENLREKYNRGSNEFTEAFRKEVGSILPLFARKHTAENAARERRIDRISHFVLRMAFCSSAEQSRWFLQQEVDLFRLRFALETPESAMQFLRVNEFDLEAISPGEKRELASKLAAASNITEDKIEKTNFWRVKFVRALEAVRSRRVLVQGGYAYVTFNELANVVAMRLRMQISKAMAKEAMALGMLDEGERLIPLLRLMTKESTIAHSGPKNANEITPDQVDELAKTSFPPCMRQIHLRLRADHHLRHFARRQYGLFLKTAGMSLESSLAFFRHEFTKKIEPDKFNKEYAYNVRHMYGKEGGRREGQGMDCRQIVLGNAPAAQDCHGCPFKHCEPEHLAQKLEAMGLNKDDTKKAVTLAKMSQYDKACAKFFEAQHKMPEGALGQAITHPNKYFELSRQIIEGKRSRTGIETKVVELETKNGVKSEEHDDFGEEMEF</sequence>
<keyword evidence="4 10" id="KW-0639">Primosome</keyword>
<dbReference type="InterPro" id="IPR058560">
    <property type="entry name" value="DNA_primase_C"/>
</dbReference>
<comment type="function">
    <text evidence="10">DNA primase is the polymerase that synthesizes small RNA primers for the Okazaki fragments made during discontinuous DNA replication.</text>
</comment>
<reference evidence="14" key="2">
    <citation type="submission" date="2020-10" db="UniProtKB">
        <authorList>
            <consortium name="WormBaseParasite"/>
        </authorList>
    </citation>
    <scope>IDENTIFICATION</scope>
</reference>
<dbReference type="GO" id="GO:0006269">
    <property type="term" value="P:DNA replication, synthesis of primer"/>
    <property type="evidence" value="ECO:0007669"/>
    <property type="project" value="UniProtKB-KW"/>
</dbReference>
<dbReference type="PANTHER" id="PTHR10537">
    <property type="entry name" value="DNA PRIMASE LARGE SUBUNIT"/>
    <property type="match status" value="1"/>
</dbReference>
<name>A0A7E4V3S3_PANRE</name>
<accession>A0A7E4V3S3</accession>
<dbReference type="WBParaSite" id="Pan_g15750.t1">
    <property type="protein sequence ID" value="Pan_g15750.t1"/>
    <property type="gene ID" value="Pan_g15750"/>
</dbReference>
<dbReference type="CDD" id="cd07322">
    <property type="entry name" value="PriL_PriS_Eukaryotic"/>
    <property type="match status" value="1"/>
</dbReference>
<dbReference type="PANTHER" id="PTHR10537:SF3">
    <property type="entry name" value="DNA PRIMASE LARGE SUBUNIT"/>
    <property type="match status" value="1"/>
</dbReference>
<dbReference type="PIRSF" id="PIRSF009449">
    <property type="entry name" value="DNA_primase_large_subunit"/>
    <property type="match status" value="1"/>
</dbReference>
<protein>
    <recommendedName>
        <fullName evidence="2 10">DNA primase large subunit</fullName>
    </recommendedName>
</protein>
<keyword evidence="6 10" id="KW-0479">Metal-binding</keyword>
<dbReference type="InterPro" id="IPR016558">
    <property type="entry name" value="DNA_primase_lsu_euk"/>
</dbReference>
<keyword evidence="8 10" id="KW-0411">Iron-sulfur</keyword>
<evidence type="ECO:0000256" key="9">
    <source>
        <dbReference type="ARBA" id="ARBA00023125"/>
    </source>
</evidence>
<feature type="binding site" evidence="11">
    <location>
        <position position="391"/>
    </location>
    <ligand>
        <name>[4Fe-4S] cluster</name>
        <dbReference type="ChEBI" id="CHEBI:49883"/>
    </ligand>
</feature>
<evidence type="ECO:0000313" key="14">
    <source>
        <dbReference type="WBParaSite" id="Pan_g15750.t1"/>
    </source>
</evidence>
<dbReference type="Pfam" id="PF04104">
    <property type="entry name" value="DNA_primase_lrg"/>
    <property type="match status" value="1"/>
</dbReference>
<keyword evidence="5 10" id="KW-0235">DNA replication</keyword>
<dbReference type="InterPro" id="IPR007238">
    <property type="entry name" value="DNA_primase_lsu_euk/arc"/>
</dbReference>
<comment type="similarity">
    <text evidence="1 10">Belongs to the eukaryotic-type primase large subunit family.</text>
</comment>